<keyword evidence="3" id="KW-1185">Reference proteome</keyword>
<name>A0A4Y2EXC3_ARAVE</name>
<evidence type="ECO:0000313" key="3">
    <source>
        <dbReference type="Proteomes" id="UP000499080"/>
    </source>
</evidence>
<protein>
    <submittedName>
        <fullName evidence="2">Uncharacterized protein</fullName>
    </submittedName>
</protein>
<evidence type="ECO:0000313" key="2">
    <source>
        <dbReference type="EMBL" id="GBM33501.1"/>
    </source>
</evidence>
<gene>
    <name evidence="2" type="ORF">AVEN_272999_1</name>
</gene>
<reference evidence="2 3" key="1">
    <citation type="journal article" date="2019" name="Sci. Rep.">
        <title>Orb-weaving spider Araneus ventricosus genome elucidates the spidroin gene catalogue.</title>
        <authorList>
            <person name="Kono N."/>
            <person name="Nakamura H."/>
            <person name="Ohtoshi R."/>
            <person name="Moran D.A.P."/>
            <person name="Shinohara A."/>
            <person name="Yoshida Y."/>
            <person name="Fujiwara M."/>
            <person name="Mori M."/>
            <person name="Tomita M."/>
            <person name="Arakawa K."/>
        </authorList>
    </citation>
    <scope>NUCLEOTIDE SEQUENCE [LARGE SCALE GENOMIC DNA]</scope>
</reference>
<dbReference type="EMBL" id="BGPR01000735">
    <property type="protein sequence ID" value="GBM33501.1"/>
    <property type="molecule type" value="Genomic_DNA"/>
</dbReference>
<accession>A0A4Y2EXC3</accession>
<evidence type="ECO:0000256" key="1">
    <source>
        <dbReference type="SAM" id="MobiDB-lite"/>
    </source>
</evidence>
<organism evidence="2 3">
    <name type="scientific">Araneus ventricosus</name>
    <name type="common">Orbweaver spider</name>
    <name type="synonym">Epeira ventricosa</name>
    <dbReference type="NCBI Taxonomy" id="182803"/>
    <lineage>
        <taxon>Eukaryota</taxon>
        <taxon>Metazoa</taxon>
        <taxon>Ecdysozoa</taxon>
        <taxon>Arthropoda</taxon>
        <taxon>Chelicerata</taxon>
        <taxon>Arachnida</taxon>
        <taxon>Araneae</taxon>
        <taxon>Araneomorphae</taxon>
        <taxon>Entelegynae</taxon>
        <taxon>Araneoidea</taxon>
        <taxon>Araneidae</taxon>
        <taxon>Araneus</taxon>
    </lineage>
</organism>
<sequence length="87" mass="9727">MDDLSNKPPSTHKQNGTTPRLHHNQRRPAQIRSSRLIILLASTSDSVPTSNKISVLYQLSPKAIPCYNSHRQSDQHSSLPRLNITSS</sequence>
<feature type="region of interest" description="Disordered" evidence="1">
    <location>
        <begin position="68"/>
        <end position="87"/>
    </location>
</feature>
<feature type="compositionally biased region" description="Polar residues" evidence="1">
    <location>
        <begin position="7"/>
        <end position="18"/>
    </location>
</feature>
<comment type="caution">
    <text evidence="2">The sequence shown here is derived from an EMBL/GenBank/DDBJ whole genome shotgun (WGS) entry which is preliminary data.</text>
</comment>
<dbReference type="Proteomes" id="UP000499080">
    <property type="component" value="Unassembled WGS sequence"/>
</dbReference>
<dbReference type="AlphaFoldDB" id="A0A4Y2EXC3"/>
<proteinExistence type="predicted"/>
<feature type="region of interest" description="Disordered" evidence="1">
    <location>
        <begin position="1"/>
        <end position="30"/>
    </location>
</feature>
<feature type="compositionally biased region" description="Polar residues" evidence="1">
    <location>
        <begin position="75"/>
        <end position="87"/>
    </location>
</feature>